<dbReference type="EMBL" id="CP104064">
    <property type="protein sequence ID" value="WAH39041.1"/>
    <property type="molecule type" value="Genomic_DNA"/>
</dbReference>
<dbReference type="SUPFAM" id="SSF51445">
    <property type="entry name" value="(Trans)glycosidases"/>
    <property type="match status" value="1"/>
</dbReference>
<dbReference type="Gene3D" id="3.20.20.80">
    <property type="entry name" value="Glycosidases"/>
    <property type="match status" value="1"/>
</dbReference>
<dbReference type="PANTHER" id="PTHR46066">
    <property type="entry name" value="CHITINASE DOMAIN-CONTAINING PROTEIN 1 FAMILY MEMBER"/>
    <property type="match status" value="1"/>
</dbReference>
<dbReference type="Proteomes" id="UP001164803">
    <property type="component" value="Chromosome"/>
</dbReference>
<dbReference type="PROSITE" id="PS51257">
    <property type="entry name" value="PROKAR_LIPOPROTEIN"/>
    <property type="match status" value="1"/>
</dbReference>
<keyword evidence="1" id="KW-0472">Membrane</keyword>
<keyword evidence="1" id="KW-1133">Transmembrane helix</keyword>
<name>A0ABY6ZA55_9BACL</name>
<keyword evidence="4" id="KW-1185">Reference proteome</keyword>
<keyword evidence="1" id="KW-0812">Transmembrane</keyword>
<dbReference type="InterPro" id="IPR029070">
    <property type="entry name" value="Chitinase_insertion_sf"/>
</dbReference>
<dbReference type="PROSITE" id="PS51910">
    <property type="entry name" value="GH18_2"/>
    <property type="match status" value="1"/>
</dbReference>
<dbReference type="InterPro" id="IPR001223">
    <property type="entry name" value="Glyco_hydro18_cat"/>
</dbReference>
<dbReference type="GO" id="GO:0016787">
    <property type="term" value="F:hydrolase activity"/>
    <property type="evidence" value="ECO:0007669"/>
    <property type="project" value="UniProtKB-KW"/>
</dbReference>
<dbReference type="Gene3D" id="3.10.50.10">
    <property type="match status" value="1"/>
</dbReference>
<dbReference type="InterPro" id="IPR017853">
    <property type="entry name" value="GH"/>
</dbReference>
<evidence type="ECO:0000256" key="1">
    <source>
        <dbReference type="SAM" id="Phobius"/>
    </source>
</evidence>
<feature type="domain" description="GH18" evidence="2">
    <location>
        <begin position="128"/>
        <end position="443"/>
    </location>
</feature>
<feature type="transmembrane region" description="Helical" evidence="1">
    <location>
        <begin position="12"/>
        <end position="35"/>
    </location>
</feature>
<dbReference type="Pfam" id="PF00704">
    <property type="entry name" value="Glyco_hydro_18"/>
    <property type="match status" value="1"/>
</dbReference>
<evidence type="ECO:0000313" key="3">
    <source>
        <dbReference type="EMBL" id="WAH39041.1"/>
    </source>
</evidence>
<dbReference type="InterPro" id="IPR011583">
    <property type="entry name" value="Chitinase_II/V-like_cat"/>
</dbReference>
<gene>
    <name evidence="3" type="ORF">NZD86_11460</name>
</gene>
<reference evidence="3" key="1">
    <citation type="submission" date="2022-08" db="EMBL/GenBank/DDBJ databases">
        <title>Alicyclobacillus dauci DSM2870, complete genome.</title>
        <authorList>
            <person name="Wang Q."/>
            <person name="Cai R."/>
            <person name="Wang Z."/>
        </authorList>
    </citation>
    <scope>NUCLEOTIDE SEQUENCE</scope>
    <source>
        <strain evidence="3">DSM 28700</strain>
    </source>
</reference>
<sequence length="445" mass="49049">MDPLKLRHAITQFVAATVALMMLGIGCFGAAVLMFGQAHVHRLATFEASQLADVELSELVGTTNYVKSPNHSSPSIFGTTLNALHVPLADPLTMLTNQLPETSTQVADKNQTESSLFRSITTWAANTNKIAMGWLPSKSSQACIQMLQDNPGINVASPVWLSLNDASGNISGNILPSVIDYAHAHHIKVWVLVDNHQFDAKLTHEVLQNDKARTNMIDELVYKAKFYHLDGINLDFENVMAADRDQYTAFVTELHGKLSPLHIDVSVDIAPDIVPLHDNEAFFHAALADAADHVVLMAYDEHWGGDQDPGPVADLPWVKQSVFDLLDTGVPTNKLVLGMPFYTRFWYVHKNGHVTSENDSDGQVDGILQSHQATGSWNATLDLMYARYEKPDGYMEVWYPTSQTFADTLQLVNDNGLAGVSIWSLQLSDHKTWSSVISALRTTVS</sequence>
<accession>A0ABY6ZA55</accession>
<proteinExistence type="predicted"/>
<evidence type="ECO:0000259" key="2">
    <source>
        <dbReference type="PROSITE" id="PS51910"/>
    </source>
</evidence>
<organism evidence="3 4">
    <name type="scientific">Alicyclobacillus dauci</name>
    <dbReference type="NCBI Taxonomy" id="1475485"/>
    <lineage>
        <taxon>Bacteria</taxon>
        <taxon>Bacillati</taxon>
        <taxon>Bacillota</taxon>
        <taxon>Bacilli</taxon>
        <taxon>Bacillales</taxon>
        <taxon>Alicyclobacillaceae</taxon>
        <taxon>Alicyclobacillus</taxon>
    </lineage>
</organism>
<keyword evidence="3" id="KW-0378">Hydrolase</keyword>
<dbReference type="SMART" id="SM00636">
    <property type="entry name" value="Glyco_18"/>
    <property type="match status" value="1"/>
</dbReference>
<protein>
    <submittedName>
        <fullName evidence="3">Glycosyl hydrolase family 18 protein</fullName>
    </submittedName>
</protein>
<dbReference type="PANTHER" id="PTHR46066:SF2">
    <property type="entry name" value="CHITINASE DOMAIN-CONTAINING PROTEIN 1"/>
    <property type="match status" value="1"/>
</dbReference>
<evidence type="ECO:0000313" key="4">
    <source>
        <dbReference type="Proteomes" id="UP001164803"/>
    </source>
</evidence>
<dbReference type="RefSeq" id="WP_268046689.1">
    <property type="nucleotide sequence ID" value="NZ_CP104064.1"/>
</dbReference>